<comment type="caution">
    <text evidence="1">The sequence shown here is derived from an EMBL/GenBank/DDBJ whole genome shotgun (WGS) entry which is preliminary data.</text>
</comment>
<evidence type="ECO:0000313" key="1">
    <source>
        <dbReference type="EMBL" id="MFC3301160.1"/>
    </source>
</evidence>
<dbReference type="EMBL" id="JBHRVA010000001">
    <property type="protein sequence ID" value="MFC3301160.1"/>
    <property type="molecule type" value="Genomic_DNA"/>
</dbReference>
<accession>A0ABV7M752</accession>
<evidence type="ECO:0000313" key="2">
    <source>
        <dbReference type="Proteomes" id="UP001595607"/>
    </source>
</evidence>
<gene>
    <name evidence="1" type="ORF">ACFONP_00260</name>
</gene>
<organism evidence="1 2">
    <name type="scientific">Parvularcula lutaonensis</name>
    <dbReference type="NCBI Taxonomy" id="491923"/>
    <lineage>
        <taxon>Bacteria</taxon>
        <taxon>Pseudomonadati</taxon>
        <taxon>Pseudomonadota</taxon>
        <taxon>Alphaproteobacteria</taxon>
        <taxon>Parvularculales</taxon>
        <taxon>Parvularculaceae</taxon>
        <taxon>Parvularcula</taxon>
    </lineage>
</organism>
<protein>
    <submittedName>
        <fullName evidence="1">Uncharacterized protein</fullName>
    </submittedName>
</protein>
<dbReference type="RefSeq" id="WP_189577183.1">
    <property type="nucleotide sequence ID" value="NZ_BMXU01000004.1"/>
</dbReference>
<dbReference type="Proteomes" id="UP001595607">
    <property type="component" value="Unassembled WGS sequence"/>
</dbReference>
<sequence length="331" mass="35385">MIPQLVDSGFNFVDKKLDAISGPSEVTARGSANDYFLTEVDGSFTYSINDGLGCVLIAVGGETSSNPASDAFAGSALSGLEGAFDVSGLPSGSLPKVYIEARIVAGETMDVFALEPEYIYYRKSLGSGWMRANRRDLIVDFSFDSAADPTARQTRLVIDQMRPGEERDKLALASEKAPWLPIFTPSGGDQQRLLSMCSLRTCKAQPFTLAVTVAETSNASVALQSAVELASTLRDVSRPQIEAGLAAATFGEGAYDPTDPQWVQRRSNARQACEKVAKVRSSLQSDLSAPERATVSALLNDAIDEAKAPYTAAGLDWWLVVPHAQTGCGWI</sequence>
<reference evidence="2" key="1">
    <citation type="journal article" date="2019" name="Int. J. Syst. Evol. Microbiol.">
        <title>The Global Catalogue of Microorganisms (GCM) 10K type strain sequencing project: providing services to taxonomists for standard genome sequencing and annotation.</title>
        <authorList>
            <consortium name="The Broad Institute Genomics Platform"/>
            <consortium name="The Broad Institute Genome Sequencing Center for Infectious Disease"/>
            <person name="Wu L."/>
            <person name="Ma J."/>
        </authorList>
    </citation>
    <scope>NUCLEOTIDE SEQUENCE [LARGE SCALE GENOMIC DNA]</scope>
    <source>
        <strain evidence="2">KCTC 22245</strain>
    </source>
</reference>
<keyword evidence="2" id="KW-1185">Reference proteome</keyword>
<name>A0ABV7M752_9PROT</name>
<proteinExistence type="predicted"/>